<sequence length="262" mass="27095">MRNMLLLAAFAVLFSFSVVHVGDGLSVAVPAAEAKKAHKVDVCHIPPGNPSNAHTINIDQSAVDAHLAHGDYLGECGAVVVEDNSNDNESNSNDNESNSNDNESNSNDNESNSNDNESNSNDNESKDNDNESQDKVTVCHVSKGGGSDNESKDNSSDNESKDNSSDNESKDNSNDNESKDSGSSQTTSVQALEISASALDAHLAHGDIEGACPTTPTCFLCGTGGPGDGTCICPDGKPGSFVSGPVSGPAATPERIRSIQGE</sequence>
<dbReference type="Proteomes" id="UP000231701">
    <property type="component" value="Chromosome"/>
</dbReference>
<evidence type="ECO:0000313" key="3">
    <source>
        <dbReference type="EMBL" id="ATX78960.1"/>
    </source>
</evidence>
<name>A0A2K8KVV4_MARES</name>
<feature type="region of interest" description="Disordered" evidence="1">
    <location>
        <begin position="83"/>
        <end position="188"/>
    </location>
</feature>
<dbReference type="EMBL" id="CP018799">
    <property type="protein sequence ID" value="ATX78960.1"/>
    <property type="molecule type" value="Genomic_DNA"/>
</dbReference>
<reference evidence="3 4" key="1">
    <citation type="submission" date="2016-12" db="EMBL/GenBank/DDBJ databases">
        <title>Isolation and genomic insights into novel planktonic Zetaproteobacteria from stratified waters of the Chesapeake Bay.</title>
        <authorList>
            <person name="McAllister S.M."/>
            <person name="Kato S."/>
            <person name="Chan C.S."/>
            <person name="Chiu B.K."/>
            <person name="Field E.K."/>
        </authorList>
    </citation>
    <scope>NUCLEOTIDE SEQUENCE [LARGE SCALE GENOMIC DNA]</scope>
    <source>
        <strain evidence="3 4">CP-5</strain>
    </source>
</reference>
<dbReference type="KEGG" id="maes:Ga0123461_0523"/>
<feature type="compositionally biased region" description="Basic and acidic residues" evidence="1">
    <location>
        <begin position="123"/>
        <end position="134"/>
    </location>
</feature>
<feature type="compositionally biased region" description="Basic and acidic residues" evidence="1">
    <location>
        <begin position="149"/>
        <end position="180"/>
    </location>
</feature>
<dbReference type="RefSeq" id="WP_100276908.1">
    <property type="nucleotide sequence ID" value="NZ_CP018799.1"/>
</dbReference>
<evidence type="ECO:0000256" key="1">
    <source>
        <dbReference type="SAM" id="MobiDB-lite"/>
    </source>
</evidence>
<gene>
    <name evidence="3" type="ORF">Ga0123461_0523</name>
</gene>
<evidence type="ECO:0000313" key="4">
    <source>
        <dbReference type="Proteomes" id="UP000231701"/>
    </source>
</evidence>
<evidence type="ECO:0000256" key="2">
    <source>
        <dbReference type="SAM" id="SignalP"/>
    </source>
</evidence>
<proteinExistence type="predicted"/>
<organism evidence="3 4">
    <name type="scientific">Mariprofundus aestuarium</name>
    <dbReference type="NCBI Taxonomy" id="1921086"/>
    <lineage>
        <taxon>Bacteria</taxon>
        <taxon>Pseudomonadati</taxon>
        <taxon>Pseudomonadota</taxon>
        <taxon>Candidatius Mariprofundia</taxon>
        <taxon>Mariprofundales</taxon>
        <taxon>Mariprofundaceae</taxon>
        <taxon>Mariprofundus</taxon>
    </lineage>
</organism>
<protein>
    <submittedName>
        <fullName evidence="3">Uncharacterized protein</fullName>
    </submittedName>
</protein>
<feature type="chain" id="PRO_5014933748" evidence="2">
    <location>
        <begin position="22"/>
        <end position="262"/>
    </location>
</feature>
<accession>A0A2K8KVV4</accession>
<dbReference type="OrthoDB" id="5383412at2"/>
<feature type="compositionally biased region" description="Low complexity" evidence="1">
    <location>
        <begin position="87"/>
        <end position="122"/>
    </location>
</feature>
<keyword evidence="4" id="KW-1185">Reference proteome</keyword>
<keyword evidence="2" id="KW-0732">Signal</keyword>
<dbReference type="AlphaFoldDB" id="A0A2K8KVV4"/>
<feature type="signal peptide" evidence="2">
    <location>
        <begin position="1"/>
        <end position="21"/>
    </location>
</feature>